<evidence type="ECO:0000256" key="3">
    <source>
        <dbReference type="ARBA" id="ARBA00023152"/>
    </source>
</evidence>
<accession>A0A375CR84</accession>
<dbReference type="PANTHER" id="PTHR30514:SF18">
    <property type="entry name" value="RPIR-FAMILY TRANSCRIPTIONAL REGULATOR"/>
    <property type="match status" value="1"/>
</dbReference>
<comment type="caution">
    <text evidence="6">The sequence shown here is derived from an EMBL/GenBank/DDBJ whole genome shotgun (WGS) entry which is preliminary data.</text>
</comment>
<keyword evidence="3" id="KW-0324">Glycolysis</keyword>
<dbReference type="Gene3D" id="1.10.10.10">
    <property type="entry name" value="Winged helix-like DNA-binding domain superfamily/Winged helix DNA-binding domain"/>
    <property type="match status" value="1"/>
</dbReference>
<dbReference type="InterPro" id="IPR001347">
    <property type="entry name" value="SIS_dom"/>
</dbReference>
<evidence type="ECO:0000313" key="6">
    <source>
        <dbReference type="EMBL" id="SOY77767.1"/>
    </source>
</evidence>
<evidence type="ECO:0000259" key="5">
    <source>
        <dbReference type="PROSITE" id="PS51071"/>
    </source>
</evidence>
<dbReference type="GO" id="GO:0097367">
    <property type="term" value="F:carbohydrate derivative binding"/>
    <property type="evidence" value="ECO:0007669"/>
    <property type="project" value="InterPro"/>
</dbReference>
<proteinExistence type="predicted"/>
<dbReference type="SUPFAM" id="SSF46689">
    <property type="entry name" value="Homeodomain-like"/>
    <property type="match status" value="1"/>
</dbReference>
<dbReference type="PANTHER" id="PTHR30514">
    <property type="entry name" value="GLUCOKINASE"/>
    <property type="match status" value="1"/>
</dbReference>
<dbReference type="SUPFAM" id="SSF53697">
    <property type="entry name" value="SIS domain"/>
    <property type="match status" value="1"/>
</dbReference>
<dbReference type="InterPro" id="IPR009057">
    <property type="entry name" value="Homeodomain-like_sf"/>
</dbReference>
<name>A0A375CR84_9BURK</name>
<dbReference type="Pfam" id="PF01380">
    <property type="entry name" value="SIS"/>
    <property type="match status" value="1"/>
</dbReference>
<reference evidence="7" key="1">
    <citation type="submission" date="2018-01" db="EMBL/GenBank/DDBJ databases">
        <authorList>
            <person name="Gaut B.S."/>
            <person name="Morton B.R."/>
            <person name="Clegg M.T."/>
            <person name="Duvall M.R."/>
        </authorList>
    </citation>
    <scope>NUCLEOTIDE SEQUENCE [LARGE SCALE GENOMIC DNA]</scope>
</reference>
<dbReference type="AlphaFoldDB" id="A0A375CR84"/>
<dbReference type="InterPro" id="IPR036388">
    <property type="entry name" value="WH-like_DNA-bd_sf"/>
</dbReference>
<dbReference type="Proteomes" id="UP000256297">
    <property type="component" value="Unassembled WGS sequence"/>
</dbReference>
<keyword evidence="2" id="KW-0238">DNA-binding</keyword>
<evidence type="ECO:0000256" key="4">
    <source>
        <dbReference type="ARBA" id="ARBA00023163"/>
    </source>
</evidence>
<evidence type="ECO:0000313" key="7">
    <source>
        <dbReference type="Proteomes" id="UP000256297"/>
    </source>
</evidence>
<dbReference type="GO" id="GO:0003677">
    <property type="term" value="F:DNA binding"/>
    <property type="evidence" value="ECO:0007669"/>
    <property type="project" value="UniProtKB-KW"/>
</dbReference>
<dbReference type="CDD" id="cd05013">
    <property type="entry name" value="SIS_RpiR"/>
    <property type="match status" value="1"/>
</dbReference>
<dbReference type="InterPro" id="IPR047640">
    <property type="entry name" value="RpiR-like"/>
</dbReference>
<dbReference type="InterPro" id="IPR000281">
    <property type="entry name" value="HTH_RpiR"/>
</dbReference>
<dbReference type="InterPro" id="IPR035472">
    <property type="entry name" value="RpiR-like_SIS"/>
</dbReference>
<gene>
    <name evidence="6" type="ORF">CBM2589_U10269</name>
</gene>
<keyword evidence="4" id="KW-0804">Transcription</keyword>
<keyword evidence="1" id="KW-0805">Transcription regulation</keyword>
<sequence length="318" mass="34865">MCATIPVKPKFHSRYCLTLKFHAHIFLKPKFHSDPNMTSSLQDKILTLNDQLTESERRLAAVTLECIGNLAAYSATELAQKAGVSKATAGRFFRRLGYENFNEVRALLRDEADRGSPLYELAGVRAPADDQAPLARHLANDLQNLAQTFDRLHPADVERAVALFAGAGRVFIAGFRNGRVLAQYAWALLTQLRPGVTLAPGAGLNLAEDLADLGADDVLLVMDFRRRVTLLWPMVAHANRVGAKVVILTDPSATDLPARSDVVLRCVNHGAAVFDSYVAAVSLINHLCTSLALILGDAARDRLEEIESLHDHYGDLHR</sequence>
<evidence type="ECO:0000256" key="2">
    <source>
        <dbReference type="ARBA" id="ARBA00023125"/>
    </source>
</evidence>
<dbReference type="InterPro" id="IPR046348">
    <property type="entry name" value="SIS_dom_sf"/>
</dbReference>
<organism evidence="6 7">
    <name type="scientific">Cupriavidus taiwanensis</name>
    <dbReference type="NCBI Taxonomy" id="164546"/>
    <lineage>
        <taxon>Bacteria</taxon>
        <taxon>Pseudomonadati</taxon>
        <taxon>Pseudomonadota</taxon>
        <taxon>Betaproteobacteria</taxon>
        <taxon>Burkholderiales</taxon>
        <taxon>Burkholderiaceae</taxon>
        <taxon>Cupriavidus</taxon>
    </lineage>
</organism>
<dbReference type="GO" id="GO:0006096">
    <property type="term" value="P:glycolytic process"/>
    <property type="evidence" value="ECO:0007669"/>
    <property type="project" value="UniProtKB-KW"/>
</dbReference>
<dbReference type="EMBL" id="OFSP01000078">
    <property type="protein sequence ID" value="SOY77767.1"/>
    <property type="molecule type" value="Genomic_DNA"/>
</dbReference>
<feature type="domain" description="HTH rpiR-type" evidence="5">
    <location>
        <begin position="39"/>
        <end position="115"/>
    </location>
</feature>
<evidence type="ECO:0000256" key="1">
    <source>
        <dbReference type="ARBA" id="ARBA00023015"/>
    </source>
</evidence>
<protein>
    <submittedName>
        <fullName evidence="6">Transcriptional regulator RpiR family</fullName>
    </submittedName>
</protein>
<dbReference type="PROSITE" id="PS51071">
    <property type="entry name" value="HTH_RPIR"/>
    <property type="match status" value="1"/>
</dbReference>
<dbReference type="Gene3D" id="3.40.50.10490">
    <property type="entry name" value="Glucose-6-phosphate isomerase like protein, domain 1"/>
    <property type="match status" value="1"/>
</dbReference>
<dbReference type="GO" id="GO:0003700">
    <property type="term" value="F:DNA-binding transcription factor activity"/>
    <property type="evidence" value="ECO:0007669"/>
    <property type="project" value="InterPro"/>
</dbReference>
<dbReference type="Pfam" id="PF01418">
    <property type="entry name" value="HTH_6"/>
    <property type="match status" value="1"/>
</dbReference>